<dbReference type="HOGENOM" id="CLU_2962848_0_0_5"/>
<keyword evidence="3" id="KW-1185">Reference proteome</keyword>
<name>D5RKP9_9PROT</name>
<dbReference type="EMBL" id="ADVL01000274">
    <property type="protein sequence ID" value="EFH12123.1"/>
    <property type="molecule type" value="Genomic_DNA"/>
</dbReference>
<feature type="compositionally biased region" description="Low complexity" evidence="1">
    <location>
        <begin position="20"/>
        <end position="39"/>
    </location>
</feature>
<dbReference type="Proteomes" id="UP000005324">
    <property type="component" value="Unassembled WGS sequence"/>
</dbReference>
<organism evidence="2 3">
    <name type="scientific">Pseudoroseomonas cervicalis ATCC 49957</name>
    <dbReference type="NCBI Taxonomy" id="525371"/>
    <lineage>
        <taxon>Bacteria</taxon>
        <taxon>Pseudomonadati</taxon>
        <taxon>Pseudomonadota</taxon>
        <taxon>Alphaproteobacteria</taxon>
        <taxon>Acetobacterales</taxon>
        <taxon>Roseomonadaceae</taxon>
        <taxon>Roseomonas</taxon>
    </lineage>
</organism>
<dbReference type="AlphaFoldDB" id="D5RKP9"/>
<evidence type="ECO:0000313" key="3">
    <source>
        <dbReference type="Proteomes" id="UP000005324"/>
    </source>
</evidence>
<evidence type="ECO:0000313" key="2">
    <source>
        <dbReference type="EMBL" id="EFH12123.1"/>
    </source>
</evidence>
<feature type="compositionally biased region" description="Low complexity" evidence="1">
    <location>
        <begin position="51"/>
        <end position="60"/>
    </location>
</feature>
<protein>
    <submittedName>
        <fullName evidence="2">Uncharacterized protein</fullName>
    </submittedName>
</protein>
<feature type="region of interest" description="Disordered" evidence="1">
    <location>
        <begin position="1"/>
        <end position="60"/>
    </location>
</feature>
<proteinExistence type="predicted"/>
<sequence length="60" mass="6203">MPQQPGTSRGPCHERRHPGRAAPKPSSRPALRARAQRQPDGGRRAGRGRAARGAAAAAGA</sequence>
<reference evidence="2 3" key="1">
    <citation type="submission" date="2010-04" db="EMBL/GenBank/DDBJ databases">
        <authorList>
            <person name="Qin X."/>
            <person name="Bachman B."/>
            <person name="Battles P."/>
            <person name="Bell A."/>
            <person name="Bess C."/>
            <person name="Bickham C."/>
            <person name="Chaboub L."/>
            <person name="Chen D."/>
            <person name="Coyle M."/>
            <person name="Deiros D.R."/>
            <person name="Dinh H."/>
            <person name="Forbes L."/>
            <person name="Fowler G."/>
            <person name="Francisco L."/>
            <person name="Fu Q."/>
            <person name="Gubbala S."/>
            <person name="Hale W."/>
            <person name="Han Y."/>
            <person name="Hemphill L."/>
            <person name="Highlander S.K."/>
            <person name="Hirani K."/>
            <person name="Hogues M."/>
            <person name="Jackson L."/>
            <person name="Jakkamsetti A."/>
            <person name="Javaid M."/>
            <person name="Jiang H."/>
            <person name="Korchina V."/>
            <person name="Kovar C."/>
            <person name="Lara F."/>
            <person name="Lee S."/>
            <person name="Mata R."/>
            <person name="Mathew T."/>
            <person name="Moen C."/>
            <person name="Morales K."/>
            <person name="Munidasa M."/>
            <person name="Nazareth L."/>
            <person name="Ngo R."/>
            <person name="Nguyen L."/>
            <person name="Okwuonu G."/>
            <person name="Ongeri F."/>
            <person name="Patil S."/>
            <person name="Petrosino J."/>
            <person name="Pham C."/>
            <person name="Pham P."/>
            <person name="Pu L.-L."/>
            <person name="Puazo M."/>
            <person name="Raj R."/>
            <person name="Reid J."/>
            <person name="Rouhana J."/>
            <person name="Saada N."/>
            <person name="Shang Y."/>
            <person name="Simmons D."/>
            <person name="Thornton R."/>
            <person name="Warren J."/>
            <person name="Weissenberger G."/>
            <person name="Zhang J."/>
            <person name="Zhang L."/>
            <person name="Zhou C."/>
            <person name="Zhu D."/>
            <person name="Muzny D."/>
            <person name="Worley K."/>
            <person name="Gibbs R."/>
        </authorList>
    </citation>
    <scope>NUCLEOTIDE SEQUENCE [LARGE SCALE GENOMIC DNA]</scope>
    <source>
        <strain evidence="2 3">ATCC 49957</strain>
    </source>
</reference>
<comment type="caution">
    <text evidence="2">The sequence shown here is derived from an EMBL/GenBank/DDBJ whole genome shotgun (WGS) entry which is preliminary data.</text>
</comment>
<gene>
    <name evidence="2" type="ORF">HMPREF0731_1659</name>
</gene>
<accession>D5RKP9</accession>
<evidence type="ECO:0000256" key="1">
    <source>
        <dbReference type="SAM" id="MobiDB-lite"/>
    </source>
</evidence>
<feature type="non-terminal residue" evidence="2">
    <location>
        <position position="60"/>
    </location>
</feature>